<reference evidence="1 2" key="1">
    <citation type="submission" date="2015-01" db="EMBL/GenBank/DDBJ databases">
        <title>Evolution of Trichinella species and genotypes.</title>
        <authorList>
            <person name="Korhonen P.K."/>
            <person name="Edoardo P."/>
            <person name="Giuseppe L.R."/>
            <person name="Gasser R.B."/>
        </authorList>
    </citation>
    <scope>NUCLEOTIDE SEQUENCE [LARGE SCALE GENOMIC DNA]</scope>
    <source>
        <strain evidence="1">ISS1029</strain>
    </source>
</reference>
<gene>
    <name evidence="1" type="ORF">T11_18076</name>
</gene>
<keyword evidence="2" id="KW-1185">Reference proteome</keyword>
<comment type="caution">
    <text evidence="1">The sequence shown here is derived from an EMBL/GenBank/DDBJ whole genome shotgun (WGS) entry which is preliminary data.</text>
</comment>
<name>A0A0V1HAV5_9BILA</name>
<sequence>MTSCLEDEYLENIVWNENFLKKRKLKKCRLCKLSVTMKLEEPNEATGATIPPLLFIKTDSQKQALGLPGFGDVVSKQPFIK</sequence>
<dbReference type="Proteomes" id="UP000055024">
    <property type="component" value="Unassembled WGS sequence"/>
</dbReference>
<accession>A0A0V1HAV5</accession>
<protein>
    <submittedName>
        <fullName evidence="1">Uncharacterized protein</fullName>
    </submittedName>
</protein>
<dbReference type="AlphaFoldDB" id="A0A0V1HAV5"/>
<dbReference type="EMBL" id="JYDP01000104">
    <property type="protein sequence ID" value="KRZ07300.1"/>
    <property type="molecule type" value="Genomic_DNA"/>
</dbReference>
<evidence type="ECO:0000313" key="2">
    <source>
        <dbReference type="Proteomes" id="UP000055024"/>
    </source>
</evidence>
<evidence type="ECO:0000313" key="1">
    <source>
        <dbReference type="EMBL" id="KRZ07300.1"/>
    </source>
</evidence>
<organism evidence="1 2">
    <name type="scientific">Trichinella zimbabwensis</name>
    <dbReference type="NCBI Taxonomy" id="268475"/>
    <lineage>
        <taxon>Eukaryota</taxon>
        <taxon>Metazoa</taxon>
        <taxon>Ecdysozoa</taxon>
        <taxon>Nematoda</taxon>
        <taxon>Enoplea</taxon>
        <taxon>Dorylaimia</taxon>
        <taxon>Trichinellida</taxon>
        <taxon>Trichinellidae</taxon>
        <taxon>Trichinella</taxon>
    </lineage>
</organism>
<proteinExistence type="predicted"/>